<dbReference type="EMBL" id="ACVI01000026">
    <property type="protein sequence ID" value="EET87638.1"/>
    <property type="molecule type" value="Genomic_DNA"/>
</dbReference>
<dbReference type="Proteomes" id="UP000004198">
    <property type="component" value="Unassembled WGS sequence"/>
</dbReference>
<sequence>MRNLLKEAVYKQIKEMSDDGETIIYENQRKK</sequence>
<dbReference type="AlphaFoldDB" id="C6PT03"/>
<comment type="caution">
    <text evidence="1">The sequence shown here is derived from an EMBL/GenBank/DDBJ whole genome shotgun (WGS) entry which is preliminary data.</text>
</comment>
<evidence type="ECO:0000313" key="1">
    <source>
        <dbReference type="EMBL" id="EET87638.1"/>
    </source>
</evidence>
<evidence type="ECO:0000313" key="2">
    <source>
        <dbReference type="Proteomes" id="UP000004198"/>
    </source>
</evidence>
<keyword evidence="2" id="KW-1185">Reference proteome</keyword>
<proteinExistence type="predicted"/>
<organism evidence="1 2">
    <name type="scientific">Clostridium carboxidivorans P7</name>
    <dbReference type="NCBI Taxonomy" id="536227"/>
    <lineage>
        <taxon>Bacteria</taxon>
        <taxon>Bacillati</taxon>
        <taxon>Bacillota</taxon>
        <taxon>Clostridia</taxon>
        <taxon>Eubacteriales</taxon>
        <taxon>Clostridiaceae</taxon>
        <taxon>Clostridium</taxon>
    </lineage>
</organism>
<protein>
    <submittedName>
        <fullName evidence="1">Uncharacterized protein</fullName>
    </submittedName>
</protein>
<name>C6PT03_9CLOT</name>
<accession>C6PT03</accession>
<reference evidence="1 2" key="1">
    <citation type="submission" date="2009-06" db="EMBL/GenBank/DDBJ databases">
        <title>The draft genome of Clostridium carboxidivorans P7.</title>
        <authorList>
            <consortium name="US DOE Joint Genome Institute (JGI-PGF)"/>
            <person name="Lucas S."/>
            <person name="Copeland A."/>
            <person name="Lapidus A."/>
            <person name="Glavina del Rio T."/>
            <person name="Tice H."/>
            <person name="Bruce D."/>
            <person name="Goodwin L."/>
            <person name="Pitluck S."/>
            <person name="Larimer F."/>
            <person name="Land M.L."/>
            <person name="Hauser L."/>
            <person name="Hemme C.L."/>
        </authorList>
    </citation>
    <scope>NUCLEOTIDE SEQUENCE [LARGE SCALE GENOMIC DNA]</scope>
    <source>
        <strain evidence="1 2">P7</strain>
    </source>
</reference>
<gene>
    <name evidence="1" type="ORF">CcarbDRAFT_1920</name>
</gene>